<organism evidence="3 4">
    <name type="scientific">Marinobacterium stanieri</name>
    <dbReference type="NCBI Taxonomy" id="49186"/>
    <lineage>
        <taxon>Bacteria</taxon>
        <taxon>Pseudomonadati</taxon>
        <taxon>Pseudomonadota</taxon>
        <taxon>Gammaproteobacteria</taxon>
        <taxon>Oceanospirillales</taxon>
        <taxon>Oceanospirillaceae</taxon>
        <taxon>Marinobacterium</taxon>
    </lineage>
</organism>
<dbReference type="InterPro" id="IPR027417">
    <property type="entry name" value="P-loop_NTPase"/>
</dbReference>
<dbReference type="GO" id="GO:0034605">
    <property type="term" value="P:cellular response to heat"/>
    <property type="evidence" value="ECO:0007669"/>
    <property type="project" value="TreeGrafter"/>
</dbReference>
<dbReference type="CDD" id="cd00009">
    <property type="entry name" value="AAA"/>
    <property type="match status" value="1"/>
</dbReference>
<dbReference type="GO" id="GO:0005737">
    <property type="term" value="C:cytoplasm"/>
    <property type="evidence" value="ECO:0007669"/>
    <property type="project" value="TreeGrafter"/>
</dbReference>
<evidence type="ECO:0000256" key="2">
    <source>
        <dbReference type="ARBA" id="ARBA00022840"/>
    </source>
</evidence>
<keyword evidence="4" id="KW-1185">Reference proteome</keyword>
<reference evidence="3 4" key="1">
    <citation type="submission" date="2017-01" db="EMBL/GenBank/DDBJ databases">
        <authorList>
            <person name="Mah S.A."/>
            <person name="Swanson W.J."/>
            <person name="Moy G.W."/>
            <person name="Vacquier V.D."/>
        </authorList>
    </citation>
    <scope>NUCLEOTIDE SEQUENCE [LARGE SCALE GENOMIC DNA]</scope>
    <source>
        <strain evidence="3 4">DSM 7027</strain>
    </source>
</reference>
<proteinExistence type="predicted"/>
<keyword evidence="2" id="KW-0067">ATP-binding</keyword>
<dbReference type="EMBL" id="FTMN01000009">
    <property type="protein sequence ID" value="SIQ80280.1"/>
    <property type="molecule type" value="Genomic_DNA"/>
</dbReference>
<accession>A0A1N6VR28</accession>
<dbReference type="Proteomes" id="UP000186895">
    <property type="component" value="Unassembled WGS sequence"/>
</dbReference>
<evidence type="ECO:0000256" key="1">
    <source>
        <dbReference type="ARBA" id="ARBA00022741"/>
    </source>
</evidence>
<sequence>MYRYDRAAEPGKLDPVIGRDDEIRRTIQVLQRRTKNNPVLIGEPGVGNTAIVEGLAQRLLDGEYEPGREIVVDVEAGGRGTCR</sequence>
<dbReference type="STRING" id="49186.SAMN05421647_10966"/>
<dbReference type="Gene3D" id="3.40.50.300">
    <property type="entry name" value="P-loop containing nucleotide triphosphate hydrolases"/>
    <property type="match status" value="1"/>
</dbReference>
<dbReference type="GO" id="GO:0016887">
    <property type="term" value="F:ATP hydrolysis activity"/>
    <property type="evidence" value="ECO:0007669"/>
    <property type="project" value="TreeGrafter"/>
</dbReference>
<dbReference type="GO" id="GO:0005524">
    <property type="term" value="F:ATP binding"/>
    <property type="evidence" value="ECO:0007669"/>
    <property type="project" value="UniProtKB-KW"/>
</dbReference>
<dbReference type="PANTHER" id="PTHR11638:SF18">
    <property type="entry name" value="HEAT SHOCK PROTEIN 104"/>
    <property type="match status" value="1"/>
</dbReference>
<keyword evidence="1" id="KW-0547">Nucleotide-binding</keyword>
<dbReference type="InterPro" id="IPR050130">
    <property type="entry name" value="ClpA_ClpB"/>
</dbReference>
<gene>
    <name evidence="3" type="ORF">SAMN05421647_10966</name>
</gene>
<protein>
    <recommendedName>
        <fullName evidence="5">ATP-dependent Clp protease ATP-binding subunit ClpB</fullName>
    </recommendedName>
</protein>
<name>A0A1N6VR28_9GAMM</name>
<dbReference type="PANTHER" id="PTHR11638">
    <property type="entry name" value="ATP-DEPENDENT CLP PROTEASE"/>
    <property type="match status" value="1"/>
</dbReference>
<dbReference type="SUPFAM" id="SSF52540">
    <property type="entry name" value="P-loop containing nucleoside triphosphate hydrolases"/>
    <property type="match status" value="1"/>
</dbReference>
<evidence type="ECO:0000313" key="3">
    <source>
        <dbReference type="EMBL" id="SIQ80280.1"/>
    </source>
</evidence>
<dbReference type="AlphaFoldDB" id="A0A1N6VR28"/>
<evidence type="ECO:0008006" key="5">
    <source>
        <dbReference type="Google" id="ProtNLM"/>
    </source>
</evidence>
<evidence type="ECO:0000313" key="4">
    <source>
        <dbReference type="Proteomes" id="UP000186895"/>
    </source>
</evidence>